<keyword evidence="3" id="KW-0864">Zinc transport</keyword>
<dbReference type="InterPro" id="IPR027469">
    <property type="entry name" value="Cation_efflux_TMD_sf"/>
</dbReference>
<feature type="transmembrane region" description="Helical" evidence="6">
    <location>
        <begin position="179"/>
        <end position="201"/>
    </location>
</feature>
<evidence type="ECO:0000256" key="3">
    <source>
        <dbReference type="ARBA" id="ARBA00022906"/>
    </source>
</evidence>
<evidence type="ECO:0000256" key="4">
    <source>
        <dbReference type="ARBA" id="ARBA00022989"/>
    </source>
</evidence>
<feature type="domain" description="Cation efflux protein transmembrane" evidence="7">
    <location>
        <begin position="26"/>
        <end position="204"/>
    </location>
</feature>
<proteinExistence type="predicted"/>
<evidence type="ECO:0000313" key="8">
    <source>
        <dbReference type="EMBL" id="MBB4096550.1"/>
    </source>
</evidence>
<feature type="transmembrane region" description="Helical" evidence="6">
    <location>
        <begin position="85"/>
        <end position="104"/>
    </location>
</feature>
<evidence type="ECO:0000256" key="2">
    <source>
        <dbReference type="ARBA" id="ARBA00022692"/>
    </source>
</evidence>
<comment type="caution">
    <text evidence="8">The sequence shown here is derived from an EMBL/GenBank/DDBJ whole genome shotgun (WGS) entry which is preliminary data.</text>
</comment>
<evidence type="ECO:0000313" key="9">
    <source>
        <dbReference type="Proteomes" id="UP000557392"/>
    </source>
</evidence>
<protein>
    <submittedName>
        <fullName evidence="8">Co/Zn/Cd efflux system component</fullName>
    </submittedName>
</protein>
<accession>A0A7W6JNB9</accession>
<dbReference type="PANTHER" id="PTHR11562">
    <property type="entry name" value="CATION EFFLUX PROTEIN/ ZINC TRANSPORTER"/>
    <property type="match status" value="1"/>
</dbReference>
<evidence type="ECO:0000256" key="1">
    <source>
        <dbReference type="ARBA" id="ARBA00004141"/>
    </source>
</evidence>
<evidence type="ECO:0000259" key="7">
    <source>
        <dbReference type="Pfam" id="PF01545"/>
    </source>
</evidence>
<feature type="transmembrane region" description="Helical" evidence="6">
    <location>
        <begin position="52"/>
        <end position="73"/>
    </location>
</feature>
<dbReference type="InterPro" id="IPR058533">
    <property type="entry name" value="Cation_efflux_TM"/>
</dbReference>
<keyword evidence="3" id="KW-0406">Ion transport</keyword>
<feature type="transmembrane region" description="Helical" evidence="6">
    <location>
        <begin position="25"/>
        <end position="46"/>
    </location>
</feature>
<dbReference type="InterPro" id="IPR050681">
    <property type="entry name" value="CDF/SLC30A"/>
</dbReference>
<dbReference type="GO" id="GO:0005886">
    <property type="term" value="C:plasma membrane"/>
    <property type="evidence" value="ECO:0007669"/>
    <property type="project" value="TreeGrafter"/>
</dbReference>
<keyword evidence="2 6" id="KW-0812">Transmembrane</keyword>
<feature type="transmembrane region" description="Helical" evidence="6">
    <location>
        <begin position="116"/>
        <end position="136"/>
    </location>
</feature>
<evidence type="ECO:0000256" key="5">
    <source>
        <dbReference type="ARBA" id="ARBA00023136"/>
    </source>
</evidence>
<sequence length="209" mass="21913">MAEHCCSAKSKELERLAVQAEQRRVLTIVLVINAAMFFLEFGAGVIAGSAALMADAVDMLGDALVYGLSLYALARSDRWKGGAALAKGVFILAFGIGILIDIAIKLQSGIPPSSTLMLGFGTLALAANLLCLRLLWRFRAQDVNMASTFECSRNDVVSNIGVLVAAGGVALFASPWPDILVGAAIAALFLRSAFSVIRSALPALRTAQG</sequence>
<dbReference type="Pfam" id="PF01545">
    <property type="entry name" value="Cation_efflux"/>
    <property type="match status" value="1"/>
</dbReference>
<dbReference type="GO" id="GO:0005385">
    <property type="term" value="F:zinc ion transmembrane transporter activity"/>
    <property type="evidence" value="ECO:0007669"/>
    <property type="project" value="TreeGrafter"/>
</dbReference>
<dbReference type="Gene3D" id="1.20.1510.10">
    <property type="entry name" value="Cation efflux protein transmembrane domain"/>
    <property type="match status" value="1"/>
</dbReference>
<feature type="transmembrane region" description="Helical" evidence="6">
    <location>
        <begin position="156"/>
        <end position="173"/>
    </location>
</feature>
<dbReference type="EMBL" id="JACIEH010000001">
    <property type="protein sequence ID" value="MBB4096550.1"/>
    <property type="molecule type" value="Genomic_DNA"/>
</dbReference>
<organism evidence="8 9">
    <name type="scientific">Sphingomonas kyeonggiensis</name>
    <dbReference type="NCBI Taxonomy" id="1268553"/>
    <lineage>
        <taxon>Bacteria</taxon>
        <taxon>Pseudomonadati</taxon>
        <taxon>Pseudomonadota</taxon>
        <taxon>Alphaproteobacteria</taxon>
        <taxon>Sphingomonadales</taxon>
        <taxon>Sphingomonadaceae</taxon>
        <taxon>Sphingomonas</taxon>
    </lineage>
</organism>
<dbReference type="SUPFAM" id="SSF161111">
    <property type="entry name" value="Cation efflux protein transmembrane domain-like"/>
    <property type="match status" value="1"/>
</dbReference>
<dbReference type="PANTHER" id="PTHR11562:SF17">
    <property type="entry name" value="RE54080P-RELATED"/>
    <property type="match status" value="1"/>
</dbReference>
<dbReference type="AlphaFoldDB" id="A0A7W6JNB9"/>
<keyword evidence="5 6" id="KW-0472">Membrane</keyword>
<gene>
    <name evidence="8" type="ORF">GGR46_000083</name>
</gene>
<evidence type="ECO:0000256" key="6">
    <source>
        <dbReference type="SAM" id="Phobius"/>
    </source>
</evidence>
<name>A0A7W6JNB9_9SPHN</name>
<keyword evidence="3" id="KW-0813">Transport</keyword>
<comment type="subcellular location">
    <subcellularLocation>
        <location evidence="1">Membrane</location>
        <topology evidence="1">Multi-pass membrane protein</topology>
    </subcellularLocation>
</comment>
<keyword evidence="4 6" id="KW-1133">Transmembrane helix</keyword>
<dbReference type="RefSeq" id="WP_183993537.1">
    <property type="nucleotide sequence ID" value="NZ_JACIEH010000001.1"/>
</dbReference>
<reference evidence="8 9" key="1">
    <citation type="submission" date="2020-08" db="EMBL/GenBank/DDBJ databases">
        <title>Genomic Encyclopedia of Type Strains, Phase IV (KMG-IV): sequencing the most valuable type-strain genomes for metagenomic binning, comparative biology and taxonomic classification.</title>
        <authorList>
            <person name="Goeker M."/>
        </authorList>
    </citation>
    <scope>NUCLEOTIDE SEQUENCE [LARGE SCALE GENOMIC DNA]</scope>
    <source>
        <strain evidence="8 9">DSM 101806</strain>
    </source>
</reference>
<dbReference type="Proteomes" id="UP000557392">
    <property type="component" value="Unassembled WGS sequence"/>
</dbReference>
<keyword evidence="3" id="KW-0862">Zinc</keyword>
<keyword evidence="9" id="KW-1185">Reference proteome</keyword>